<dbReference type="EMBL" id="JAVHJO010000019">
    <property type="protein sequence ID" value="KAK6523221.1"/>
    <property type="molecule type" value="Genomic_DNA"/>
</dbReference>
<reference evidence="2 3" key="1">
    <citation type="submission" date="2019-10" db="EMBL/GenBank/DDBJ databases">
        <authorList>
            <person name="Palmer J.M."/>
        </authorList>
    </citation>
    <scope>NUCLEOTIDE SEQUENCE [LARGE SCALE GENOMIC DNA]</scope>
    <source>
        <strain evidence="2 3">TWF694</strain>
    </source>
</reference>
<proteinExistence type="predicted"/>
<protein>
    <submittedName>
        <fullName evidence="2">Uncharacterized protein</fullName>
    </submittedName>
</protein>
<sequence length="639" mass="70430">MRATPPGTTSAIFEFISPLVRNCPREPVILSVLSLASLIVITSTLLSFTSTILLSDIAVKPIPAGAVNMTVPLDFRWLTDFGQTGVTTSGFHVNYWQSSPPVLLPAFAEYSTAPLVSSGIVDTGSTIRAFLPFTDSKDRTQFQSYKGKALLWDGRVICQKPKISNGIAFVVDKSKYTGLEAIKGTIENTIPFADVVEEPSPPDSQFWCTLLNTVTQLSICELLIPSRYDSPPGAPTLNYFGGLKSEFRTADHKIRPGRAYLLLNFTGGTKPPQKYLEENTEWGEIPFVTSYENTNIQPGQIILGSLCYTAMDAVDREVEIVNSQPMVESQFTTFTNLHLSNPTYNFDTKIISQLIPSNTNPTTMKPPQRGVLTLKKPSSGWAAPELNVDDSDGPWIYNLADVNSFPVNPDSRHSLTQQIELFQNSVVPAGIRGNQSVSFESYLTGFNTIFGFSWILDLYAAVQNDPRGNAALALQAVFTVLLSNVYYDTFSKFDKFANVSLVNFQNVSSPGGPFGQRRGSGDPDSGFDDYPLGYTIVAAALLLHLLLTTIVFALFMRKTAWTRIGDSWQALAQVVSDGGFADVRHIIEHSLLTYSDRETVKQELKDVKKRRVQMGIVGLHDAVKLVRRGGRKPEDYPVL</sequence>
<organism evidence="2 3">
    <name type="scientific">Orbilia ellipsospora</name>
    <dbReference type="NCBI Taxonomy" id="2528407"/>
    <lineage>
        <taxon>Eukaryota</taxon>
        <taxon>Fungi</taxon>
        <taxon>Dikarya</taxon>
        <taxon>Ascomycota</taxon>
        <taxon>Pezizomycotina</taxon>
        <taxon>Orbiliomycetes</taxon>
        <taxon>Orbiliales</taxon>
        <taxon>Orbiliaceae</taxon>
        <taxon>Orbilia</taxon>
    </lineage>
</organism>
<keyword evidence="3" id="KW-1185">Reference proteome</keyword>
<keyword evidence="1" id="KW-0472">Membrane</keyword>
<dbReference type="Proteomes" id="UP001365542">
    <property type="component" value="Unassembled WGS sequence"/>
</dbReference>
<comment type="caution">
    <text evidence="2">The sequence shown here is derived from an EMBL/GenBank/DDBJ whole genome shotgun (WGS) entry which is preliminary data.</text>
</comment>
<keyword evidence="1" id="KW-0812">Transmembrane</keyword>
<feature type="transmembrane region" description="Helical" evidence="1">
    <location>
        <begin position="532"/>
        <end position="555"/>
    </location>
</feature>
<gene>
    <name evidence="2" type="ORF">TWF694_006113</name>
</gene>
<feature type="transmembrane region" description="Helical" evidence="1">
    <location>
        <begin position="28"/>
        <end position="54"/>
    </location>
</feature>
<dbReference type="AlphaFoldDB" id="A0AAV9WRE0"/>
<evidence type="ECO:0000313" key="3">
    <source>
        <dbReference type="Proteomes" id="UP001365542"/>
    </source>
</evidence>
<accession>A0AAV9WRE0</accession>
<name>A0AAV9WRE0_9PEZI</name>
<evidence type="ECO:0000313" key="2">
    <source>
        <dbReference type="EMBL" id="KAK6523221.1"/>
    </source>
</evidence>
<keyword evidence="1" id="KW-1133">Transmembrane helix</keyword>
<evidence type="ECO:0000256" key="1">
    <source>
        <dbReference type="SAM" id="Phobius"/>
    </source>
</evidence>